<dbReference type="InterPro" id="IPR030417">
    <property type="entry name" value="MS4A"/>
</dbReference>
<accession>V9LL71</accession>
<evidence type="ECO:0000256" key="5">
    <source>
        <dbReference type="ARBA" id="ARBA00023136"/>
    </source>
</evidence>
<comment type="similarity">
    <text evidence="2">Belongs to the MS4A family.</text>
</comment>
<reference evidence="7" key="1">
    <citation type="journal article" date="2014" name="Nature">
        <title>Elephant shark genome provides unique insights into gnathostome evolution.</title>
        <authorList>
            <consortium name="International Elephant Shark Genome Sequencing Consortium"/>
            <person name="Venkatesh B."/>
            <person name="Lee A.P."/>
            <person name="Ravi V."/>
            <person name="Maurya A.K."/>
            <person name="Lian M.M."/>
            <person name="Swann J.B."/>
            <person name="Ohta Y."/>
            <person name="Flajnik M.F."/>
            <person name="Sutoh Y."/>
            <person name="Kasahara M."/>
            <person name="Hoon S."/>
            <person name="Gangu V."/>
            <person name="Roy S.W."/>
            <person name="Irimia M."/>
            <person name="Korzh V."/>
            <person name="Kondrychyn I."/>
            <person name="Lim Z.W."/>
            <person name="Tay B.H."/>
            <person name="Tohari S."/>
            <person name="Kong K.W."/>
            <person name="Ho S."/>
            <person name="Lorente-Galdos B."/>
            <person name="Quilez J."/>
            <person name="Marques-Bonet T."/>
            <person name="Raney B.J."/>
            <person name="Ingham P.W."/>
            <person name="Tay A."/>
            <person name="Hillier L.W."/>
            <person name="Minx P."/>
            <person name="Boehm T."/>
            <person name="Wilson R.K."/>
            <person name="Brenner S."/>
            <person name="Warren W.C."/>
        </authorList>
    </citation>
    <scope>NUCLEOTIDE SEQUENCE</scope>
    <source>
        <tissue evidence="7">Kidney</tissue>
    </source>
</reference>
<feature type="non-terminal residue" evidence="7">
    <location>
        <position position="147"/>
    </location>
</feature>
<dbReference type="AlphaFoldDB" id="V9LL71"/>
<protein>
    <submittedName>
        <fullName evidence="7">Membrane-spanning 4-domains subfamily A member 15-like protein</fullName>
    </submittedName>
</protein>
<sequence length="147" mass="16277">LPICVSVRGERGEGEGEAADQRPLCLPPVMASVMTLLYPEVQTDRPNCFHRFNTFMNRELKVMGITEIMIGLVQLTFGVSLNFFEGYIFAVLIGIPWWSGFWYLVSGSLLVDMVNTSNTHLKQVILVMHVVSTVASFLAVGVVVVVV</sequence>
<dbReference type="EMBL" id="KA353657">
    <property type="protein sequence ID" value="AFP92148.1"/>
    <property type="molecule type" value="mRNA"/>
</dbReference>
<dbReference type="GO" id="GO:0016020">
    <property type="term" value="C:membrane"/>
    <property type="evidence" value="ECO:0007669"/>
    <property type="project" value="UniProtKB-SubCell"/>
</dbReference>
<evidence type="ECO:0000256" key="6">
    <source>
        <dbReference type="SAM" id="Phobius"/>
    </source>
</evidence>
<dbReference type="PANTHER" id="PTHR23320:SF129">
    <property type="entry name" value="MEMBRANE-SPANNING 4-DOMAINS SUBFAMILY A MEMBER 15"/>
    <property type="match status" value="1"/>
</dbReference>
<comment type="subcellular location">
    <subcellularLocation>
        <location evidence="1">Membrane</location>
        <topology evidence="1">Multi-pass membrane protein</topology>
    </subcellularLocation>
</comment>
<name>V9LL71_CALMI</name>
<evidence type="ECO:0000313" key="7">
    <source>
        <dbReference type="EMBL" id="AFP92148.1"/>
    </source>
</evidence>
<dbReference type="Pfam" id="PF04103">
    <property type="entry name" value="CD20"/>
    <property type="match status" value="1"/>
</dbReference>
<keyword evidence="4 6" id="KW-1133">Transmembrane helix</keyword>
<dbReference type="PANTHER" id="PTHR23320">
    <property type="entry name" value="MEMBRANE-SPANNING 4-DOMAINS SUBFAMILY A MS4A -RELATED"/>
    <property type="match status" value="1"/>
</dbReference>
<feature type="transmembrane region" description="Helical" evidence="6">
    <location>
        <begin position="123"/>
        <end position="146"/>
    </location>
</feature>
<feature type="transmembrane region" description="Helical" evidence="6">
    <location>
        <begin position="60"/>
        <end position="81"/>
    </location>
</feature>
<dbReference type="InterPro" id="IPR007237">
    <property type="entry name" value="CD20-like"/>
</dbReference>
<evidence type="ECO:0000256" key="3">
    <source>
        <dbReference type="ARBA" id="ARBA00022692"/>
    </source>
</evidence>
<evidence type="ECO:0000256" key="2">
    <source>
        <dbReference type="ARBA" id="ARBA00009565"/>
    </source>
</evidence>
<evidence type="ECO:0000256" key="1">
    <source>
        <dbReference type="ARBA" id="ARBA00004141"/>
    </source>
</evidence>
<feature type="non-terminal residue" evidence="7">
    <location>
        <position position="1"/>
    </location>
</feature>
<evidence type="ECO:0000256" key="4">
    <source>
        <dbReference type="ARBA" id="ARBA00022989"/>
    </source>
</evidence>
<keyword evidence="3 6" id="KW-0812">Transmembrane</keyword>
<organism evidence="7">
    <name type="scientific">Callorhinchus milii</name>
    <name type="common">Ghost shark</name>
    <dbReference type="NCBI Taxonomy" id="7868"/>
    <lineage>
        <taxon>Eukaryota</taxon>
        <taxon>Metazoa</taxon>
        <taxon>Chordata</taxon>
        <taxon>Craniata</taxon>
        <taxon>Vertebrata</taxon>
        <taxon>Chondrichthyes</taxon>
        <taxon>Holocephali</taxon>
        <taxon>Chimaeriformes</taxon>
        <taxon>Callorhinchidae</taxon>
        <taxon>Callorhinchus</taxon>
    </lineage>
</organism>
<feature type="transmembrane region" description="Helical" evidence="6">
    <location>
        <begin position="87"/>
        <end position="111"/>
    </location>
</feature>
<keyword evidence="5 6" id="KW-0472">Membrane</keyword>
<proteinExistence type="evidence at transcript level"/>